<dbReference type="PANTHER" id="PTHR46115">
    <property type="entry name" value="THIOREDOXIN-LIKE PROTEIN 1"/>
    <property type="match status" value="1"/>
</dbReference>
<organism evidence="4 5">
    <name type="scientific">Musca domestica</name>
    <name type="common">House fly</name>
    <dbReference type="NCBI Taxonomy" id="7370"/>
    <lineage>
        <taxon>Eukaryota</taxon>
        <taxon>Metazoa</taxon>
        <taxon>Ecdysozoa</taxon>
        <taxon>Arthropoda</taxon>
        <taxon>Hexapoda</taxon>
        <taxon>Insecta</taxon>
        <taxon>Pterygota</taxon>
        <taxon>Neoptera</taxon>
        <taxon>Endopterygota</taxon>
        <taxon>Diptera</taxon>
        <taxon>Brachycera</taxon>
        <taxon>Muscomorpha</taxon>
        <taxon>Muscoidea</taxon>
        <taxon>Muscidae</taxon>
        <taxon>Musca</taxon>
    </lineage>
</organism>
<evidence type="ECO:0000313" key="4">
    <source>
        <dbReference type="Proteomes" id="UP001652621"/>
    </source>
</evidence>
<dbReference type="KEGG" id="mde:109613238"/>
<evidence type="ECO:0000313" key="5">
    <source>
        <dbReference type="RefSeq" id="XP_019893445.1"/>
    </source>
</evidence>
<sequence length="177" mass="19999">MSSSKAATNGRNNKTSSKPLVTPPNKPNDPKEAAPAKPFSLPKDKNLLTIDSKDDFENIIKEAGERLIMFEFFAPWCGPCRILTTKLVDMANLYRDKLLIVKIDVDEFEDLAIEHNVTAMPTFLIMQNKKLLQQFSSSNAEHLQETVEKYAGKPEQEEDKGKKSEGKEGEKKDEKKK</sequence>
<evidence type="ECO:0000256" key="1">
    <source>
        <dbReference type="ARBA" id="ARBA00023157"/>
    </source>
</evidence>
<dbReference type="CDD" id="cd02947">
    <property type="entry name" value="TRX_family"/>
    <property type="match status" value="1"/>
</dbReference>
<dbReference type="Pfam" id="PF00085">
    <property type="entry name" value="Thioredoxin"/>
    <property type="match status" value="1"/>
</dbReference>
<protein>
    <submittedName>
        <fullName evidence="5">Thioredoxin-2-like</fullName>
    </submittedName>
</protein>
<accession>A0A9J7DGJ2</accession>
<gene>
    <name evidence="5" type="primary">LOC109613238</name>
</gene>
<dbReference type="PRINTS" id="PR00421">
    <property type="entry name" value="THIOREDOXIN"/>
</dbReference>
<keyword evidence="4" id="KW-1185">Reference proteome</keyword>
<feature type="domain" description="Thioredoxin" evidence="3">
    <location>
        <begin position="30"/>
        <end position="152"/>
    </location>
</feature>
<dbReference type="OrthoDB" id="2121326at2759"/>
<proteinExistence type="predicted"/>
<feature type="region of interest" description="Disordered" evidence="2">
    <location>
        <begin position="143"/>
        <end position="177"/>
    </location>
</feature>
<dbReference type="InterPro" id="IPR013766">
    <property type="entry name" value="Thioredoxin_domain"/>
</dbReference>
<evidence type="ECO:0000259" key="3">
    <source>
        <dbReference type="PROSITE" id="PS51352"/>
    </source>
</evidence>
<reference evidence="5" key="1">
    <citation type="submission" date="2025-08" db="UniProtKB">
        <authorList>
            <consortium name="RefSeq"/>
        </authorList>
    </citation>
    <scope>IDENTIFICATION</scope>
    <source>
        <strain evidence="5">Aabys</strain>
        <tissue evidence="5">Whole body</tissue>
    </source>
</reference>
<dbReference type="Gene3D" id="3.40.30.10">
    <property type="entry name" value="Glutaredoxin"/>
    <property type="match status" value="1"/>
</dbReference>
<dbReference type="SUPFAM" id="SSF52833">
    <property type="entry name" value="Thioredoxin-like"/>
    <property type="match status" value="1"/>
</dbReference>
<dbReference type="Proteomes" id="UP001652621">
    <property type="component" value="Unplaced"/>
</dbReference>
<evidence type="ECO:0000256" key="2">
    <source>
        <dbReference type="SAM" id="MobiDB-lite"/>
    </source>
</evidence>
<dbReference type="PROSITE" id="PS51352">
    <property type="entry name" value="THIOREDOXIN_2"/>
    <property type="match status" value="1"/>
</dbReference>
<dbReference type="RefSeq" id="XP_019893445.1">
    <property type="nucleotide sequence ID" value="XM_020037886.2"/>
</dbReference>
<dbReference type="AlphaFoldDB" id="A0A9J7DGJ2"/>
<dbReference type="GeneID" id="109613238"/>
<dbReference type="InterPro" id="IPR036249">
    <property type="entry name" value="Thioredoxin-like_sf"/>
</dbReference>
<feature type="compositionally biased region" description="Polar residues" evidence="2">
    <location>
        <begin position="1"/>
        <end position="19"/>
    </location>
</feature>
<name>A0A9J7DGJ2_MUSDO</name>
<keyword evidence="1" id="KW-1015">Disulfide bond</keyword>
<feature type="region of interest" description="Disordered" evidence="2">
    <location>
        <begin position="1"/>
        <end position="40"/>
    </location>
</feature>
<dbReference type="VEuPathDB" id="VectorBase:MDOMA2_018287"/>